<reference evidence="2 3" key="1">
    <citation type="journal article" date="2014" name="Nat. Genet.">
        <title>Genome and transcriptome of the porcine whipworm Trichuris suis.</title>
        <authorList>
            <person name="Jex A.R."/>
            <person name="Nejsum P."/>
            <person name="Schwarz E.M."/>
            <person name="Hu L."/>
            <person name="Young N.D."/>
            <person name="Hall R.S."/>
            <person name="Korhonen P.K."/>
            <person name="Liao S."/>
            <person name="Thamsborg S."/>
            <person name="Xia J."/>
            <person name="Xu P."/>
            <person name="Wang S."/>
            <person name="Scheerlinck J.P."/>
            <person name="Hofmann A."/>
            <person name="Sternberg P.W."/>
            <person name="Wang J."/>
            <person name="Gasser R.B."/>
        </authorList>
    </citation>
    <scope>NUCLEOTIDE SEQUENCE [LARGE SCALE GENOMIC DNA]</scope>
    <source>
        <strain evidence="2">DCEP-RM93M</strain>
    </source>
</reference>
<name>A0A085MKB9_9BILA</name>
<evidence type="ECO:0000256" key="1">
    <source>
        <dbReference type="SAM" id="MobiDB-lite"/>
    </source>
</evidence>
<evidence type="ECO:0000313" key="3">
    <source>
        <dbReference type="Proteomes" id="UP000030764"/>
    </source>
</evidence>
<sequence>MQVIFSSKRLDKKKEKSRRSGWPQVSLRRQCEDREKKYVKGKRYWKTEDRSYSNTIGFPDEAYEEDSQGGGDSGSL</sequence>
<keyword evidence="3" id="KW-1185">Reference proteome</keyword>
<protein>
    <submittedName>
        <fullName evidence="2">Uncharacterized protein</fullName>
    </submittedName>
</protein>
<feature type="region of interest" description="Disordered" evidence="1">
    <location>
        <begin position="1"/>
        <end position="27"/>
    </location>
</feature>
<accession>A0A085MKB9</accession>
<gene>
    <name evidence="2" type="ORF">M513_01335</name>
</gene>
<dbReference type="AlphaFoldDB" id="A0A085MKB9"/>
<organism evidence="2 3">
    <name type="scientific">Trichuris suis</name>
    <name type="common">pig whipworm</name>
    <dbReference type="NCBI Taxonomy" id="68888"/>
    <lineage>
        <taxon>Eukaryota</taxon>
        <taxon>Metazoa</taxon>
        <taxon>Ecdysozoa</taxon>
        <taxon>Nematoda</taxon>
        <taxon>Enoplea</taxon>
        <taxon>Dorylaimia</taxon>
        <taxon>Trichinellida</taxon>
        <taxon>Trichuridae</taxon>
        <taxon>Trichuris</taxon>
    </lineage>
</organism>
<feature type="region of interest" description="Disordered" evidence="1">
    <location>
        <begin position="52"/>
        <end position="76"/>
    </location>
</feature>
<dbReference type="EMBL" id="KL363187">
    <property type="protein sequence ID" value="KFD57665.1"/>
    <property type="molecule type" value="Genomic_DNA"/>
</dbReference>
<evidence type="ECO:0000313" key="2">
    <source>
        <dbReference type="EMBL" id="KFD57665.1"/>
    </source>
</evidence>
<proteinExistence type="predicted"/>
<dbReference type="Proteomes" id="UP000030764">
    <property type="component" value="Unassembled WGS sequence"/>
</dbReference>